<feature type="transmembrane region" description="Helical" evidence="7">
    <location>
        <begin position="182"/>
        <end position="204"/>
    </location>
</feature>
<dbReference type="Gene3D" id="1.10.3720.10">
    <property type="entry name" value="MetI-like"/>
    <property type="match status" value="1"/>
</dbReference>
<dbReference type="InterPro" id="IPR035906">
    <property type="entry name" value="MetI-like_sf"/>
</dbReference>
<keyword evidence="6 7" id="KW-0472">Membrane</keyword>
<evidence type="ECO:0000256" key="2">
    <source>
        <dbReference type="ARBA" id="ARBA00022448"/>
    </source>
</evidence>
<dbReference type="PANTHER" id="PTHR43744">
    <property type="entry name" value="ABC TRANSPORTER PERMEASE PROTEIN MG189-RELATED-RELATED"/>
    <property type="match status" value="1"/>
</dbReference>
<feature type="transmembrane region" description="Helical" evidence="7">
    <location>
        <begin position="109"/>
        <end position="129"/>
    </location>
</feature>
<evidence type="ECO:0000313" key="10">
    <source>
        <dbReference type="Proteomes" id="UP000515679"/>
    </source>
</evidence>
<keyword evidence="4 7" id="KW-0812">Transmembrane</keyword>
<evidence type="ECO:0000256" key="3">
    <source>
        <dbReference type="ARBA" id="ARBA00022475"/>
    </source>
</evidence>
<dbReference type="GO" id="GO:0055085">
    <property type="term" value="P:transmembrane transport"/>
    <property type="evidence" value="ECO:0007669"/>
    <property type="project" value="InterPro"/>
</dbReference>
<gene>
    <name evidence="9" type="ORF">FPL14_24525</name>
</gene>
<proteinExistence type="inferred from homology"/>
<reference evidence="9 10" key="1">
    <citation type="submission" date="2019-07" db="EMBL/GenBank/DDBJ databases">
        <authorList>
            <person name="Kim J.K."/>
            <person name="Cheong H.-M."/>
            <person name="Choi Y."/>
            <person name="Hwang K.J."/>
            <person name="Lee S."/>
            <person name="Choi C."/>
        </authorList>
    </citation>
    <scope>NUCLEOTIDE SEQUENCE [LARGE SCALE GENOMIC DNA]</scope>
    <source>
        <strain evidence="9 10">KS 22</strain>
    </source>
</reference>
<evidence type="ECO:0000256" key="4">
    <source>
        <dbReference type="ARBA" id="ARBA00022692"/>
    </source>
</evidence>
<sequence length="289" mass="32567">MVSLTFKEKLFQAVVVVLLCLLSAVAIIPLLSVLSTSLSSKLPVELNQVTIWPKDITLDSWKYMIDRPDLWRSFAITVVSTGVGTFLCLLITALTAYPLTKKEFWFGKIVMIGALITLIFKAPLIPYFLTVKGVGLYDNPLVLIIPHMLTAFNLIIMRTFFKQFPAELEEAAVVEGAGYFRVLFQLILPLSKAVLATLGLFYAVTIWNQFQHPLLFIQDPDWYPLQIKLRQFITSDNELPIVGDVAQLNYNTRTLRAVTITFTVIPILLVYPYLQKYFVKGALLGSVKG</sequence>
<dbReference type="PROSITE" id="PS50928">
    <property type="entry name" value="ABC_TM1"/>
    <property type="match status" value="1"/>
</dbReference>
<dbReference type="Proteomes" id="UP000515679">
    <property type="component" value="Chromosome"/>
</dbReference>
<dbReference type="AlphaFoldDB" id="A0A7G5C451"/>
<feature type="transmembrane region" description="Helical" evidence="7">
    <location>
        <begin position="141"/>
        <end position="161"/>
    </location>
</feature>
<protein>
    <submittedName>
        <fullName evidence="9">Carbohydrate ABC transporter permease</fullName>
    </submittedName>
</protein>
<dbReference type="Pfam" id="PF00528">
    <property type="entry name" value="BPD_transp_1"/>
    <property type="match status" value="1"/>
</dbReference>
<feature type="transmembrane region" description="Helical" evidence="7">
    <location>
        <begin position="12"/>
        <end position="34"/>
    </location>
</feature>
<evidence type="ECO:0000256" key="7">
    <source>
        <dbReference type="RuleBase" id="RU363032"/>
    </source>
</evidence>
<evidence type="ECO:0000256" key="6">
    <source>
        <dbReference type="ARBA" id="ARBA00023136"/>
    </source>
</evidence>
<evidence type="ECO:0000256" key="5">
    <source>
        <dbReference type="ARBA" id="ARBA00022989"/>
    </source>
</evidence>
<dbReference type="PANTHER" id="PTHR43744:SF9">
    <property type="entry name" value="POLYGALACTURONAN_RHAMNOGALACTURONAN TRANSPORT SYSTEM PERMEASE PROTEIN YTCP"/>
    <property type="match status" value="1"/>
</dbReference>
<dbReference type="RefSeq" id="WP_182300217.1">
    <property type="nucleotide sequence ID" value="NZ_CP041969.1"/>
</dbReference>
<evidence type="ECO:0000256" key="1">
    <source>
        <dbReference type="ARBA" id="ARBA00004651"/>
    </source>
</evidence>
<name>A0A7G5C451_9BACL</name>
<keyword evidence="3" id="KW-1003">Cell membrane</keyword>
<dbReference type="CDD" id="cd06261">
    <property type="entry name" value="TM_PBP2"/>
    <property type="match status" value="1"/>
</dbReference>
<evidence type="ECO:0000313" key="9">
    <source>
        <dbReference type="EMBL" id="QMV43985.1"/>
    </source>
</evidence>
<comment type="similarity">
    <text evidence="7">Belongs to the binding-protein-dependent transport system permease family.</text>
</comment>
<feature type="transmembrane region" description="Helical" evidence="7">
    <location>
        <begin position="255"/>
        <end position="274"/>
    </location>
</feature>
<dbReference type="SUPFAM" id="SSF161098">
    <property type="entry name" value="MetI-like"/>
    <property type="match status" value="1"/>
</dbReference>
<organism evidence="9 10">
    <name type="scientific">Cohnella cholangitidis</name>
    <dbReference type="NCBI Taxonomy" id="2598458"/>
    <lineage>
        <taxon>Bacteria</taxon>
        <taxon>Bacillati</taxon>
        <taxon>Bacillota</taxon>
        <taxon>Bacilli</taxon>
        <taxon>Bacillales</taxon>
        <taxon>Paenibacillaceae</taxon>
        <taxon>Cohnella</taxon>
    </lineage>
</organism>
<comment type="subcellular location">
    <subcellularLocation>
        <location evidence="1 7">Cell membrane</location>
        <topology evidence="1 7">Multi-pass membrane protein</topology>
    </subcellularLocation>
</comment>
<keyword evidence="10" id="KW-1185">Reference proteome</keyword>
<keyword evidence="5 7" id="KW-1133">Transmembrane helix</keyword>
<evidence type="ECO:0000259" key="8">
    <source>
        <dbReference type="PROSITE" id="PS50928"/>
    </source>
</evidence>
<dbReference type="GO" id="GO:0005886">
    <property type="term" value="C:plasma membrane"/>
    <property type="evidence" value="ECO:0007669"/>
    <property type="project" value="UniProtKB-SubCell"/>
</dbReference>
<keyword evidence="2 7" id="KW-0813">Transport</keyword>
<accession>A0A7G5C451</accession>
<dbReference type="KEGG" id="cchl:FPL14_24525"/>
<feature type="domain" description="ABC transmembrane type-1" evidence="8">
    <location>
        <begin position="70"/>
        <end position="271"/>
    </location>
</feature>
<dbReference type="InterPro" id="IPR000515">
    <property type="entry name" value="MetI-like"/>
</dbReference>
<feature type="transmembrane region" description="Helical" evidence="7">
    <location>
        <begin position="74"/>
        <end position="97"/>
    </location>
</feature>
<dbReference type="EMBL" id="CP041969">
    <property type="protein sequence ID" value="QMV43985.1"/>
    <property type="molecule type" value="Genomic_DNA"/>
</dbReference>